<dbReference type="SMART" id="SM00409">
    <property type="entry name" value="IG"/>
    <property type="match status" value="1"/>
</dbReference>
<keyword evidence="10" id="KW-0393">Immunoglobulin domain</keyword>
<evidence type="ECO:0000256" key="9">
    <source>
        <dbReference type="ARBA" id="ARBA00023180"/>
    </source>
</evidence>
<keyword evidence="14" id="KW-1185">Reference proteome</keyword>
<dbReference type="InterPro" id="IPR036179">
    <property type="entry name" value="Ig-like_dom_sf"/>
</dbReference>
<proteinExistence type="predicted"/>
<keyword evidence="5" id="KW-1133">Transmembrane helix</keyword>
<keyword evidence="7" id="KW-1015">Disulfide bond</keyword>
<evidence type="ECO:0000256" key="8">
    <source>
        <dbReference type="ARBA" id="ARBA00023170"/>
    </source>
</evidence>
<evidence type="ECO:0000256" key="7">
    <source>
        <dbReference type="ARBA" id="ARBA00023157"/>
    </source>
</evidence>
<evidence type="ECO:0000259" key="12">
    <source>
        <dbReference type="PROSITE" id="PS50835"/>
    </source>
</evidence>
<evidence type="ECO:0000256" key="10">
    <source>
        <dbReference type="ARBA" id="ARBA00023319"/>
    </source>
</evidence>
<evidence type="ECO:0000256" key="11">
    <source>
        <dbReference type="SAM" id="SignalP"/>
    </source>
</evidence>
<dbReference type="Gene3D" id="2.60.40.10">
    <property type="entry name" value="Immunoglobulins"/>
    <property type="match status" value="1"/>
</dbReference>
<evidence type="ECO:0000256" key="5">
    <source>
        <dbReference type="ARBA" id="ARBA00022989"/>
    </source>
</evidence>
<dbReference type="Pfam" id="PF07686">
    <property type="entry name" value="V-set"/>
    <property type="match status" value="1"/>
</dbReference>
<protein>
    <recommendedName>
        <fullName evidence="12">Ig-like domain-containing protein</fullName>
    </recommendedName>
</protein>
<evidence type="ECO:0000256" key="4">
    <source>
        <dbReference type="ARBA" id="ARBA00022729"/>
    </source>
</evidence>
<keyword evidence="8" id="KW-0675">Receptor</keyword>
<evidence type="ECO:0000313" key="13">
    <source>
        <dbReference type="EMBL" id="KAL1251131.1"/>
    </source>
</evidence>
<dbReference type="PANTHER" id="PTHR25466:SF14">
    <property type="entry name" value="BUTYROPHILIN SUBFAMILY 2 MEMBER A2-LIKE-RELATED"/>
    <property type="match status" value="1"/>
</dbReference>
<dbReference type="InterPro" id="IPR003599">
    <property type="entry name" value="Ig_sub"/>
</dbReference>
<keyword evidence="2" id="KW-1003">Cell membrane</keyword>
<organism evidence="13 14">
    <name type="scientific">Cirrhinus molitorella</name>
    <name type="common">mud carp</name>
    <dbReference type="NCBI Taxonomy" id="172907"/>
    <lineage>
        <taxon>Eukaryota</taxon>
        <taxon>Metazoa</taxon>
        <taxon>Chordata</taxon>
        <taxon>Craniata</taxon>
        <taxon>Vertebrata</taxon>
        <taxon>Euteleostomi</taxon>
        <taxon>Actinopterygii</taxon>
        <taxon>Neopterygii</taxon>
        <taxon>Teleostei</taxon>
        <taxon>Ostariophysi</taxon>
        <taxon>Cypriniformes</taxon>
        <taxon>Cyprinidae</taxon>
        <taxon>Labeoninae</taxon>
        <taxon>Labeonini</taxon>
        <taxon>Cirrhinus</taxon>
    </lineage>
</organism>
<evidence type="ECO:0000256" key="6">
    <source>
        <dbReference type="ARBA" id="ARBA00023136"/>
    </source>
</evidence>
<feature type="signal peptide" evidence="11">
    <location>
        <begin position="1"/>
        <end position="25"/>
    </location>
</feature>
<comment type="subcellular location">
    <subcellularLocation>
        <location evidence="1">Cell membrane</location>
        <topology evidence="1">Single-pass type I membrane protein</topology>
    </subcellularLocation>
</comment>
<dbReference type="InterPro" id="IPR007110">
    <property type="entry name" value="Ig-like_dom"/>
</dbReference>
<feature type="chain" id="PRO_5045988153" description="Ig-like domain-containing protein" evidence="11">
    <location>
        <begin position="26"/>
        <end position="222"/>
    </location>
</feature>
<evidence type="ECO:0000256" key="2">
    <source>
        <dbReference type="ARBA" id="ARBA00022475"/>
    </source>
</evidence>
<dbReference type="SUPFAM" id="SSF48726">
    <property type="entry name" value="Immunoglobulin"/>
    <property type="match status" value="1"/>
</dbReference>
<dbReference type="Proteomes" id="UP001558613">
    <property type="component" value="Unassembled WGS sequence"/>
</dbReference>
<evidence type="ECO:0000256" key="1">
    <source>
        <dbReference type="ARBA" id="ARBA00004251"/>
    </source>
</evidence>
<comment type="caution">
    <text evidence="13">The sequence shown here is derived from an EMBL/GenBank/DDBJ whole genome shotgun (WGS) entry which is preliminary data.</text>
</comment>
<dbReference type="InterPro" id="IPR051713">
    <property type="entry name" value="T-cell_Activation_Regulation"/>
</dbReference>
<keyword evidence="4 11" id="KW-0732">Signal</keyword>
<accession>A0ABR3LGE4</accession>
<dbReference type="InterPro" id="IPR013783">
    <property type="entry name" value="Ig-like_fold"/>
</dbReference>
<gene>
    <name evidence="13" type="ORF">QQF64_018927</name>
</gene>
<keyword evidence="9" id="KW-0325">Glycoprotein</keyword>
<dbReference type="EMBL" id="JAYMGO010000022">
    <property type="protein sequence ID" value="KAL1251131.1"/>
    <property type="molecule type" value="Genomic_DNA"/>
</dbReference>
<name>A0ABR3LGE4_9TELE</name>
<sequence>MKTNKCQYSCSLVCVFAVLINKVFLQVTVEGFNGSSVVLPCSSTQHDHELQDIDVYWVYSGSTNVFDIIKGEESEAGQDPRYKKRVKPLHPEAYLRGNFSITLTALTHADAGKYTCLITHSSEHETVELLIKESTTEKANKTTKLENLNPAKTTRNQRMRTAALLGLLCYMRETPSKFMTICEPSDHEEDVIKGVVIGILVVVEHLMEPLPAFYNGVALVLF</sequence>
<reference evidence="13 14" key="1">
    <citation type="submission" date="2023-09" db="EMBL/GenBank/DDBJ databases">
        <authorList>
            <person name="Wang M."/>
        </authorList>
    </citation>
    <scope>NUCLEOTIDE SEQUENCE [LARGE SCALE GENOMIC DNA]</scope>
    <source>
        <strain evidence="13">GT-2023</strain>
        <tissue evidence="13">Liver</tissue>
    </source>
</reference>
<dbReference type="PANTHER" id="PTHR25466">
    <property type="entry name" value="T-LYMPHOCYTE ACTIVATION ANTIGEN"/>
    <property type="match status" value="1"/>
</dbReference>
<dbReference type="PROSITE" id="PS50835">
    <property type="entry name" value="IG_LIKE"/>
    <property type="match status" value="1"/>
</dbReference>
<evidence type="ECO:0000313" key="14">
    <source>
        <dbReference type="Proteomes" id="UP001558613"/>
    </source>
</evidence>
<dbReference type="InterPro" id="IPR013106">
    <property type="entry name" value="Ig_V-set"/>
</dbReference>
<feature type="domain" description="Ig-like" evidence="12">
    <location>
        <begin position="34"/>
        <end position="128"/>
    </location>
</feature>
<keyword evidence="6" id="KW-0472">Membrane</keyword>
<evidence type="ECO:0000256" key="3">
    <source>
        <dbReference type="ARBA" id="ARBA00022692"/>
    </source>
</evidence>
<keyword evidence="3" id="KW-0812">Transmembrane</keyword>